<dbReference type="InterPro" id="IPR003726">
    <property type="entry name" value="HCY_dom"/>
</dbReference>
<evidence type="ECO:0000256" key="15">
    <source>
        <dbReference type="ARBA" id="ARBA00023285"/>
    </source>
</evidence>
<dbReference type="EC" id="2.1.1.13" evidence="5 16"/>
<evidence type="ECO:0000256" key="8">
    <source>
        <dbReference type="ARBA" id="ARBA00022628"/>
    </source>
</evidence>
<dbReference type="InterPro" id="IPR037010">
    <property type="entry name" value="VitB12-dep_Met_synth_activ_sf"/>
</dbReference>
<comment type="similarity">
    <text evidence="4">Belongs to the vitamin-B12 dependent methionine synthase family.</text>
</comment>
<feature type="domain" description="B12-binding N-terminal" evidence="24">
    <location>
        <begin position="592"/>
        <end position="689"/>
    </location>
</feature>
<dbReference type="CDD" id="cd02069">
    <property type="entry name" value="methionine_synthase_B12_BD"/>
    <property type="match status" value="1"/>
</dbReference>
<dbReference type="GO" id="GO:0008705">
    <property type="term" value="F:methionine synthase activity"/>
    <property type="evidence" value="ECO:0007669"/>
    <property type="project" value="UniProtKB-UniRule"/>
</dbReference>
<dbReference type="SUPFAM" id="SSF47644">
    <property type="entry name" value="Methionine synthase domain"/>
    <property type="match status" value="1"/>
</dbReference>
<feature type="binding site" evidence="17 19">
    <location>
        <position position="273"/>
    </location>
    <ligand>
        <name>Zn(2+)</name>
        <dbReference type="ChEBI" id="CHEBI:29105"/>
    </ligand>
</feature>
<dbReference type="SUPFAM" id="SSF56507">
    <property type="entry name" value="Methionine synthase activation domain-like"/>
    <property type="match status" value="1"/>
</dbReference>
<dbReference type="Pfam" id="PF00809">
    <property type="entry name" value="Pterin_bind"/>
    <property type="match status" value="1"/>
</dbReference>
<comment type="cofactor">
    <cofactor evidence="2 16 17">
        <name>methylcob(III)alamin</name>
        <dbReference type="ChEBI" id="CHEBI:28115"/>
    </cofactor>
</comment>
<evidence type="ECO:0000256" key="10">
    <source>
        <dbReference type="ARBA" id="ARBA00022691"/>
    </source>
</evidence>
<evidence type="ECO:0000259" key="24">
    <source>
        <dbReference type="PROSITE" id="PS51337"/>
    </source>
</evidence>
<dbReference type="PROSITE" id="PS51332">
    <property type="entry name" value="B12_BINDING"/>
    <property type="match status" value="1"/>
</dbReference>
<evidence type="ECO:0000256" key="14">
    <source>
        <dbReference type="ARBA" id="ARBA00023167"/>
    </source>
</evidence>
<evidence type="ECO:0000259" key="20">
    <source>
        <dbReference type="PROSITE" id="PS50970"/>
    </source>
</evidence>
<dbReference type="SUPFAM" id="SSF52242">
    <property type="entry name" value="Cobalamin (vitamin B12)-binding domain"/>
    <property type="match status" value="1"/>
</dbReference>
<dbReference type="Gene3D" id="3.40.50.280">
    <property type="entry name" value="Cobalamin-binding domain"/>
    <property type="match status" value="1"/>
</dbReference>
<dbReference type="FunFam" id="3.40.50.280:FF:000001">
    <property type="entry name" value="Methionine synthase"/>
    <property type="match status" value="1"/>
</dbReference>
<keyword evidence="14 16" id="KW-0486">Methionine biosynthesis</keyword>
<feature type="binding site" description="axial binding residue" evidence="17">
    <location>
        <position position="719"/>
    </location>
    <ligand>
        <name>methylcob(III)alamin</name>
        <dbReference type="ChEBI" id="CHEBI:28115"/>
    </ligand>
    <ligandPart>
        <name>Co</name>
        <dbReference type="ChEBI" id="CHEBI:27638"/>
    </ligandPart>
</feature>
<dbReference type="GO" id="GO:0008270">
    <property type="term" value="F:zinc ion binding"/>
    <property type="evidence" value="ECO:0007669"/>
    <property type="project" value="UniProtKB-UniRule"/>
</dbReference>
<feature type="binding site" evidence="18">
    <location>
        <position position="764"/>
    </location>
    <ligand>
        <name>methylcob(III)alamin</name>
        <dbReference type="ChEBI" id="CHEBI:28115"/>
    </ligand>
</feature>
<dbReference type="EMBL" id="MRZV01000154">
    <property type="protein sequence ID" value="PIK57079.1"/>
    <property type="molecule type" value="Genomic_DNA"/>
</dbReference>
<dbReference type="InterPro" id="IPR003759">
    <property type="entry name" value="Cbl-bd_cap"/>
</dbReference>
<proteinExistence type="inferred from homology"/>
<keyword evidence="8 16" id="KW-0846">Cobalamin</keyword>
<keyword evidence="7 16" id="KW-0028">Amino-acid biosynthesis</keyword>
<dbReference type="InterPro" id="IPR036594">
    <property type="entry name" value="Meth_synthase_dom"/>
</dbReference>
<evidence type="ECO:0000259" key="21">
    <source>
        <dbReference type="PROSITE" id="PS50972"/>
    </source>
</evidence>
<dbReference type="CDD" id="cd00740">
    <property type="entry name" value="MeTr"/>
    <property type="match status" value="1"/>
</dbReference>
<dbReference type="GO" id="GO:0031419">
    <property type="term" value="F:cobalamin binding"/>
    <property type="evidence" value="ECO:0007669"/>
    <property type="project" value="UniProtKB-UniRule"/>
</dbReference>
<dbReference type="Pfam" id="PF02310">
    <property type="entry name" value="B12-binding"/>
    <property type="match status" value="1"/>
</dbReference>
<feature type="binding site" evidence="18">
    <location>
        <position position="768"/>
    </location>
    <ligand>
        <name>methylcob(III)alamin</name>
        <dbReference type="ChEBI" id="CHEBI:28115"/>
    </ligand>
</feature>
<dbReference type="Gene3D" id="3.20.20.20">
    <property type="entry name" value="Dihydropteroate synthase-like"/>
    <property type="match status" value="1"/>
</dbReference>
<evidence type="ECO:0000256" key="6">
    <source>
        <dbReference type="ARBA" id="ARBA00022603"/>
    </source>
</evidence>
<comment type="cofactor">
    <cofactor evidence="1 16 19">
        <name>Zn(2+)</name>
        <dbReference type="ChEBI" id="CHEBI:29105"/>
    </cofactor>
</comment>
<dbReference type="Gene3D" id="3.10.196.10">
    <property type="entry name" value="Vitamin B12-dependent methionine synthase, activation domain"/>
    <property type="match status" value="1"/>
</dbReference>
<dbReference type="NCBIfam" id="TIGR02082">
    <property type="entry name" value="metH"/>
    <property type="match status" value="1"/>
</dbReference>
<keyword evidence="6 16" id="KW-0489">Methyltransferase</keyword>
<dbReference type="InterPro" id="IPR000489">
    <property type="entry name" value="Pterin-binding_dom"/>
</dbReference>
<evidence type="ECO:0000256" key="19">
    <source>
        <dbReference type="PROSITE-ProRule" id="PRU00333"/>
    </source>
</evidence>
<dbReference type="Gene3D" id="1.10.288.10">
    <property type="entry name" value="Cobalamin-dependent Methionine Synthase, domain 2"/>
    <property type="match status" value="1"/>
</dbReference>
<sequence>MPPIPAAVDVDPRQPSALEVTLDKILQERIMIFDGGMGTMIQEQKFEENDFRGSEFLNHSKNLQGNNDLLCITQPETIYNIHKDSFRRNIFLLEQTLLRPTLSVVTSIAQADYGLEHIVYRLNKQAAELAARATRDVTAETGQQRFVAGAMGPTNRTLSISPKVEQPEFRNISTIVDKSGRTLSGQTGEAFVVVVCVSHANPLCLGLNCALGLQDERPFIEAIGLSTTAYVICYPNAGLPNTFGGYDETPEMMAESLGNFAKDGLVNIVGGCCGTRPDHIRAIAEAVSEHPPRKRPKILHPGSMLLSGLEPFIISKHTNFVNIGERCNVAGSRKFAKLIKNDKYDDALAIAKMQVEAGAQVLDLNFDEGMLDGCKAMTKFVNLIASEPDISKVPLCIDSSKFSVVEAGLKCAQGKCIVNSISLKEGEEDFLEKAKIIRKHGAAVVIMAFDEVGQGTESDRKLEICTRSYNILVQKVGFNPCDIVFDPNILTIATGMEEHNLYGVHFIDATRKSKRGKEVIREAMHSVFLYHAIKAGMDMGIVNAGNLPVYDDIEPKLLKLCEDLLWNTDPEATEKLLTYAEGLGKGVKKAVDDEAWRKEPVEKRLSYSLVKGIDKFVVADTEEARLDRKLYPRPLNVIEGPLMQGMSIVGDLFGAGKMFLPQVIKSARVMKKAVAHLIPFMEEEKRQMIEQMANGDECGEMMDFNNGTIVLATVKGDVHDIGKNIVGVVLGCNNYKVIDLGVMTPCEKILAAALEHKADFIGLSGLITPSLDEMIHVAKEMQRLGLKVPLLIGGATTSKTHTAVKIAPRYECPAIHVLDASKSVVVCSQLMDKEQYDDFYEEVKEEYEEIRDEHYDSLKDRKYTPLVECRKRKFKIDWEGESVPVVPKFVGTKVYKDYDLNRLLPYIDWKPFFDVWQLRGKYPNRGYPKIFNDKTVGEEAKKLFDEAQRMLKDVLNQKLFRATGIVGLYPACSVDDDIHVYKEDTVPRQGEPDFVFYGLRQQAEKDAKADPYTCLSDFVAPKESGVRDYIGAFAVSAGFGVDDLCKGYEEKHDDYNSIMAKALADRLAEAFAEELHERVRKDFWGYDKDESLDANDLHRIRYEGIRPAPGYPSQPDHTEKLTMWNLMKVQEETGIELTESLAMHPAASVSGLYFAHPKSFYFAVGKITKDQVEDYAQRKKMAVPEVERWMGASLAYETN</sequence>
<feature type="binding site" evidence="18">
    <location>
        <position position="1106"/>
    </location>
    <ligand>
        <name>S-adenosyl-L-methionine</name>
        <dbReference type="ChEBI" id="CHEBI:59789"/>
    </ligand>
</feature>
<evidence type="ECO:0000313" key="25">
    <source>
        <dbReference type="EMBL" id="PIK57079.1"/>
    </source>
</evidence>
<evidence type="ECO:0000256" key="5">
    <source>
        <dbReference type="ARBA" id="ARBA00012032"/>
    </source>
</evidence>
<dbReference type="NCBIfam" id="NF007024">
    <property type="entry name" value="PRK09490.1"/>
    <property type="match status" value="1"/>
</dbReference>
<keyword evidence="11 16" id="KW-0479">Metal-binding</keyword>
<comment type="catalytic activity">
    <reaction evidence="16">
        <text>(6S)-5-methyl-5,6,7,8-tetrahydrofolate + L-homocysteine = (6S)-5,6,7,8-tetrahydrofolate + L-methionine</text>
        <dbReference type="Rhea" id="RHEA:11172"/>
        <dbReference type="ChEBI" id="CHEBI:18608"/>
        <dbReference type="ChEBI" id="CHEBI:57453"/>
        <dbReference type="ChEBI" id="CHEBI:57844"/>
        <dbReference type="ChEBI" id="CHEBI:58199"/>
        <dbReference type="EC" id="2.1.1.13"/>
    </reaction>
</comment>
<evidence type="ECO:0000256" key="7">
    <source>
        <dbReference type="ARBA" id="ARBA00022605"/>
    </source>
</evidence>
<dbReference type="InterPro" id="IPR011005">
    <property type="entry name" value="Dihydropteroate_synth-like_sf"/>
</dbReference>
<dbReference type="Gene3D" id="3.20.20.330">
    <property type="entry name" value="Homocysteine-binding-like domain"/>
    <property type="match status" value="2"/>
</dbReference>
<dbReference type="FunFam" id="1.10.1240.10:FF:000001">
    <property type="entry name" value="Methionine synthase"/>
    <property type="match status" value="1"/>
</dbReference>
<dbReference type="GO" id="GO:0046653">
    <property type="term" value="P:tetrahydrofolate metabolic process"/>
    <property type="evidence" value="ECO:0007669"/>
    <property type="project" value="TreeGrafter"/>
</dbReference>
<dbReference type="InterPro" id="IPR006158">
    <property type="entry name" value="Cobalamin-bd"/>
</dbReference>
<dbReference type="InterPro" id="IPR036589">
    <property type="entry name" value="HCY_dom_sf"/>
</dbReference>
<gene>
    <name evidence="25" type="ORF">BSL78_06019</name>
</gene>
<comment type="domain">
    <text evidence="16">Modular enzyme with four functionally distinct domains. The isolated Hcy-binding domain catalyzes methyl transfer from free methylcobalamin to homocysteine. The Hcy-binding domain in association with the pterin-binding domain catalyzes the methylation of cob(I)alamin by methyltetrahydrofolate and the methylation of homocysteine. The B12-binding domain binds the cofactor. The AdoMet activation domain binds S-adenosyl-L-methionine. Under aerobic conditions cob(I)alamin can be converted to inactive cob(II)alamin. Reductive methylation by S-adenosyl-L-methionine and flavodoxin regenerates methylcobalamin.</text>
</comment>
<evidence type="ECO:0000259" key="23">
    <source>
        <dbReference type="PROSITE" id="PS51332"/>
    </source>
</evidence>
<evidence type="ECO:0000256" key="11">
    <source>
        <dbReference type="ARBA" id="ARBA00022723"/>
    </source>
</evidence>
<feature type="domain" description="B12-binding" evidence="23">
    <location>
        <begin position="706"/>
        <end position="841"/>
    </location>
</feature>
<reference evidence="25 26" key="1">
    <citation type="journal article" date="2017" name="PLoS Biol.">
        <title>The sea cucumber genome provides insights into morphological evolution and visceral regeneration.</title>
        <authorList>
            <person name="Zhang X."/>
            <person name="Sun L."/>
            <person name="Yuan J."/>
            <person name="Sun Y."/>
            <person name="Gao Y."/>
            <person name="Zhang L."/>
            <person name="Li S."/>
            <person name="Dai H."/>
            <person name="Hamel J.F."/>
            <person name="Liu C."/>
            <person name="Yu Y."/>
            <person name="Liu S."/>
            <person name="Lin W."/>
            <person name="Guo K."/>
            <person name="Jin S."/>
            <person name="Xu P."/>
            <person name="Storey K.B."/>
            <person name="Huan P."/>
            <person name="Zhang T."/>
            <person name="Zhou Y."/>
            <person name="Zhang J."/>
            <person name="Lin C."/>
            <person name="Li X."/>
            <person name="Xing L."/>
            <person name="Huo D."/>
            <person name="Sun M."/>
            <person name="Wang L."/>
            <person name="Mercier A."/>
            <person name="Li F."/>
            <person name="Yang H."/>
            <person name="Xiang J."/>
        </authorList>
    </citation>
    <scope>NUCLEOTIDE SEQUENCE [LARGE SCALE GENOMIC DNA]</scope>
    <source>
        <strain evidence="25">Shaxun</strain>
        <tissue evidence="25">Muscle</tissue>
    </source>
</reference>
<dbReference type="SMART" id="SM01018">
    <property type="entry name" value="B12-binding_2"/>
    <property type="match status" value="1"/>
</dbReference>
<evidence type="ECO:0000256" key="18">
    <source>
        <dbReference type="PIRSR" id="PIRSR000381-2"/>
    </source>
</evidence>
<feature type="binding site" evidence="18">
    <location>
        <position position="639"/>
    </location>
    <ligand>
        <name>methylcob(III)alamin</name>
        <dbReference type="ChEBI" id="CHEBI:28115"/>
    </ligand>
</feature>
<evidence type="ECO:0000256" key="12">
    <source>
        <dbReference type="ARBA" id="ARBA00022737"/>
    </source>
</evidence>
<dbReference type="FunFam" id="3.20.20.20:FF:000002">
    <property type="entry name" value="Methionine synthase"/>
    <property type="match status" value="1"/>
</dbReference>
<dbReference type="SUPFAM" id="SSF51717">
    <property type="entry name" value="Dihydropteroate synthetase-like"/>
    <property type="match status" value="1"/>
</dbReference>
<dbReference type="PROSITE" id="PS50970">
    <property type="entry name" value="HCY"/>
    <property type="match status" value="1"/>
</dbReference>
<evidence type="ECO:0000256" key="3">
    <source>
        <dbReference type="ARBA" id="ARBA00005178"/>
    </source>
</evidence>
<evidence type="ECO:0000256" key="16">
    <source>
        <dbReference type="PIRNR" id="PIRNR000381"/>
    </source>
</evidence>
<name>A0A2G8L9Y7_STIJA</name>
<dbReference type="PROSITE" id="PS51337">
    <property type="entry name" value="B12_BINDING_NTER"/>
    <property type="match status" value="1"/>
</dbReference>
<dbReference type="InterPro" id="IPR033706">
    <property type="entry name" value="Met_synthase_B12-bd"/>
</dbReference>
<dbReference type="PIRSF" id="PIRSF000381">
    <property type="entry name" value="MetH"/>
    <property type="match status" value="1"/>
</dbReference>
<feature type="binding site" evidence="18">
    <location>
        <position position="820"/>
    </location>
    <ligand>
        <name>methylcob(III)alamin</name>
        <dbReference type="ChEBI" id="CHEBI:28115"/>
    </ligand>
</feature>
<dbReference type="UniPathway" id="UPA00051">
    <property type="reaction ID" value="UER00081"/>
</dbReference>
<feature type="binding site" evidence="17 19">
    <location>
        <position position="272"/>
    </location>
    <ligand>
        <name>Zn(2+)</name>
        <dbReference type="ChEBI" id="CHEBI:29105"/>
    </ligand>
</feature>
<comment type="function">
    <text evidence="16">Catalyzes the transfer of a methyl group from methyl-cobalamin to homocysteine, yielding enzyme-bound cob(I)alamin and methionine. Subsequently, remethylates the cofactor using methyltetrahydrofolate.</text>
</comment>
<dbReference type="Gene3D" id="1.10.1240.10">
    <property type="entry name" value="Methionine synthase domain"/>
    <property type="match status" value="1"/>
</dbReference>
<dbReference type="GO" id="GO:0032259">
    <property type="term" value="P:methylation"/>
    <property type="evidence" value="ECO:0007669"/>
    <property type="project" value="UniProtKB-KW"/>
</dbReference>
<comment type="pathway">
    <text evidence="3 16">Amino-acid biosynthesis; L-methionine biosynthesis via de novo pathway; L-methionine from L-homocysteine (MetH route): step 1/1.</text>
</comment>
<dbReference type="OrthoDB" id="261426at2759"/>
<keyword evidence="12" id="KW-0677">Repeat</keyword>
<keyword evidence="10 16" id="KW-0949">S-adenosyl-L-methionine</keyword>
<dbReference type="AlphaFoldDB" id="A0A2G8L9Y7"/>
<dbReference type="Pfam" id="PF02607">
    <property type="entry name" value="B12-binding_2"/>
    <property type="match status" value="1"/>
</dbReference>
<dbReference type="PANTHER" id="PTHR45833">
    <property type="entry name" value="METHIONINE SYNTHASE"/>
    <property type="match status" value="1"/>
</dbReference>
<evidence type="ECO:0000313" key="26">
    <source>
        <dbReference type="Proteomes" id="UP000230750"/>
    </source>
</evidence>
<keyword evidence="9 16" id="KW-0808">Transferase</keyword>
<feature type="domain" description="Pterin-binding" evidence="21">
    <location>
        <begin position="320"/>
        <end position="578"/>
    </location>
</feature>
<keyword evidence="13 16" id="KW-0862">Zinc</keyword>
<feature type="domain" description="AdoMet activation" evidence="22">
    <location>
        <begin position="857"/>
        <end position="1199"/>
    </location>
</feature>
<evidence type="ECO:0000256" key="2">
    <source>
        <dbReference type="ARBA" id="ARBA00001956"/>
    </source>
</evidence>
<evidence type="ECO:0000256" key="9">
    <source>
        <dbReference type="ARBA" id="ARBA00022679"/>
    </source>
</evidence>
<feature type="binding site" evidence="18">
    <location>
        <begin position="716"/>
        <end position="720"/>
    </location>
    <ligand>
        <name>methylcob(III)alamin</name>
        <dbReference type="ChEBI" id="CHEBI:28115"/>
    </ligand>
</feature>
<dbReference type="Pfam" id="PF02965">
    <property type="entry name" value="Met_synt_B12"/>
    <property type="match status" value="1"/>
</dbReference>
<evidence type="ECO:0000259" key="22">
    <source>
        <dbReference type="PROSITE" id="PS50974"/>
    </source>
</evidence>
<keyword evidence="15 16" id="KW-0170">Cobalt</keyword>
<keyword evidence="26" id="KW-1185">Reference proteome</keyword>
<dbReference type="InterPro" id="IPR036724">
    <property type="entry name" value="Cobalamin-bd_sf"/>
</dbReference>
<dbReference type="Proteomes" id="UP000230750">
    <property type="component" value="Unassembled WGS sequence"/>
</dbReference>
<protein>
    <recommendedName>
        <fullName evidence="5 16">Methionine synthase</fullName>
        <ecNumber evidence="5 16">2.1.1.13</ecNumber>
    </recommendedName>
    <alternativeName>
        <fullName evidence="16">5-methyltetrahydrofolate--homocysteine methyltransferase</fullName>
    </alternativeName>
</protein>
<dbReference type="PROSITE" id="PS50974">
    <property type="entry name" value="ADOMET_ACTIVATION"/>
    <property type="match status" value="1"/>
</dbReference>
<feature type="domain" description="Hcy-binding" evidence="20">
    <location>
        <begin position="1"/>
        <end position="287"/>
    </location>
</feature>
<feature type="binding site" evidence="18">
    <location>
        <begin position="1161"/>
        <end position="1162"/>
    </location>
    <ligand>
        <name>S-adenosyl-L-methionine</name>
        <dbReference type="ChEBI" id="CHEBI:59789"/>
    </ligand>
</feature>
<feature type="binding site" evidence="18">
    <location>
        <position position="908"/>
    </location>
    <ligand>
        <name>S-adenosyl-L-methionine</name>
        <dbReference type="ChEBI" id="CHEBI:59789"/>
    </ligand>
</feature>
<dbReference type="InterPro" id="IPR050554">
    <property type="entry name" value="Met_Synthase/Corrinoid"/>
</dbReference>
<feature type="binding site" evidence="17 19">
    <location>
        <position position="209"/>
    </location>
    <ligand>
        <name>Zn(2+)</name>
        <dbReference type="ChEBI" id="CHEBI:29105"/>
    </ligand>
</feature>
<dbReference type="STRING" id="307972.A0A2G8L9Y7"/>
<evidence type="ECO:0000256" key="13">
    <source>
        <dbReference type="ARBA" id="ARBA00022833"/>
    </source>
</evidence>
<dbReference type="PANTHER" id="PTHR45833:SF1">
    <property type="entry name" value="METHIONINE SYNTHASE"/>
    <property type="match status" value="1"/>
</dbReference>
<dbReference type="SUPFAM" id="SSF82282">
    <property type="entry name" value="Homocysteine S-methyltransferase"/>
    <property type="match status" value="1"/>
</dbReference>
<dbReference type="InterPro" id="IPR011822">
    <property type="entry name" value="MetH"/>
</dbReference>
<accession>A0A2G8L9Y7</accession>
<evidence type="ECO:0000256" key="4">
    <source>
        <dbReference type="ARBA" id="ARBA00010398"/>
    </source>
</evidence>
<dbReference type="Pfam" id="PF02574">
    <property type="entry name" value="S-methyl_trans"/>
    <property type="match status" value="2"/>
</dbReference>
<organism evidence="25 26">
    <name type="scientific">Stichopus japonicus</name>
    <name type="common">Sea cucumber</name>
    <dbReference type="NCBI Taxonomy" id="307972"/>
    <lineage>
        <taxon>Eukaryota</taxon>
        <taxon>Metazoa</taxon>
        <taxon>Echinodermata</taxon>
        <taxon>Eleutherozoa</taxon>
        <taxon>Echinozoa</taxon>
        <taxon>Holothuroidea</taxon>
        <taxon>Aspidochirotacea</taxon>
        <taxon>Aspidochirotida</taxon>
        <taxon>Stichopodidae</taxon>
        <taxon>Apostichopus</taxon>
    </lineage>
</organism>
<dbReference type="GO" id="GO:0050667">
    <property type="term" value="P:homocysteine metabolic process"/>
    <property type="evidence" value="ECO:0007669"/>
    <property type="project" value="TreeGrafter"/>
</dbReference>
<dbReference type="GO" id="GO:0005829">
    <property type="term" value="C:cytosol"/>
    <property type="evidence" value="ECO:0007669"/>
    <property type="project" value="TreeGrafter"/>
</dbReference>
<evidence type="ECO:0000256" key="17">
    <source>
        <dbReference type="PIRSR" id="PIRSR000381-1"/>
    </source>
</evidence>
<dbReference type="PROSITE" id="PS50972">
    <property type="entry name" value="PTERIN_BINDING"/>
    <property type="match status" value="1"/>
</dbReference>
<comment type="caution">
    <text evidence="25">The sequence shown here is derived from an EMBL/GenBank/DDBJ whole genome shotgun (WGS) entry which is preliminary data.</text>
</comment>
<evidence type="ECO:0000256" key="1">
    <source>
        <dbReference type="ARBA" id="ARBA00001947"/>
    </source>
</evidence>
<dbReference type="InterPro" id="IPR004223">
    <property type="entry name" value="VitB12-dep_Met_synth_activ_dom"/>
</dbReference>